<evidence type="ECO:0000256" key="1">
    <source>
        <dbReference type="SAM" id="Phobius"/>
    </source>
</evidence>
<accession>A0A517QZ74</accession>
<evidence type="ECO:0000313" key="2">
    <source>
        <dbReference type="EMBL" id="QDT36840.1"/>
    </source>
</evidence>
<keyword evidence="1" id="KW-0472">Membrane</keyword>
<proteinExistence type="predicted"/>
<protein>
    <recommendedName>
        <fullName evidence="4">DUF962 domain-containing protein</fullName>
    </recommendedName>
</protein>
<dbReference type="OrthoDB" id="5515308at2"/>
<name>A0A517QZ74_9PLAN</name>
<dbReference type="RefSeq" id="WP_145363012.1">
    <property type="nucleotide sequence ID" value="NZ_CP036268.1"/>
</dbReference>
<dbReference type="AlphaFoldDB" id="A0A517QZ74"/>
<organism evidence="2 3">
    <name type="scientific">Stratiformator vulcanicus</name>
    <dbReference type="NCBI Taxonomy" id="2527980"/>
    <lineage>
        <taxon>Bacteria</taxon>
        <taxon>Pseudomonadati</taxon>
        <taxon>Planctomycetota</taxon>
        <taxon>Planctomycetia</taxon>
        <taxon>Planctomycetales</taxon>
        <taxon>Planctomycetaceae</taxon>
        <taxon>Stratiformator</taxon>
    </lineage>
</organism>
<dbReference type="KEGG" id="svp:Pan189_12030"/>
<keyword evidence="3" id="KW-1185">Reference proteome</keyword>
<dbReference type="InterPro" id="IPR009305">
    <property type="entry name" value="Mpo1-like"/>
</dbReference>
<feature type="transmembrane region" description="Helical" evidence="1">
    <location>
        <begin position="20"/>
        <end position="39"/>
    </location>
</feature>
<sequence length="94" mass="10517">MLKSFLANYVQRHRDPVNQVLHVIGLPVTFVAPIVFFCLGDVWNGIACFVIGYVLQFLGHAVEGNEAGEVVLVKKWLGFPYVEFGPKANRPETE</sequence>
<dbReference type="Proteomes" id="UP000317318">
    <property type="component" value="Chromosome"/>
</dbReference>
<reference evidence="2 3" key="1">
    <citation type="submission" date="2019-02" db="EMBL/GenBank/DDBJ databases">
        <title>Deep-cultivation of Planctomycetes and their phenomic and genomic characterization uncovers novel biology.</title>
        <authorList>
            <person name="Wiegand S."/>
            <person name="Jogler M."/>
            <person name="Boedeker C."/>
            <person name="Pinto D."/>
            <person name="Vollmers J."/>
            <person name="Rivas-Marin E."/>
            <person name="Kohn T."/>
            <person name="Peeters S.H."/>
            <person name="Heuer A."/>
            <person name="Rast P."/>
            <person name="Oberbeckmann S."/>
            <person name="Bunk B."/>
            <person name="Jeske O."/>
            <person name="Meyerdierks A."/>
            <person name="Storesund J.E."/>
            <person name="Kallscheuer N."/>
            <person name="Luecker S."/>
            <person name="Lage O.M."/>
            <person name="Pohl T."/>
            <person name="Merkel B.J."/>
            <person name="Hornburger P."/>
            <person name="Mueller R.-W."/>
            <person name="Bruemmer F."/>
            <person name="Labrenz M."/>
            <person name="Spormann A.M."/>
            <person name="Op den Camp H."/>
            <person name="Overmann J."/>
            <person name="Amann R."/>
            <person name="Jetten M.S.M."/>
            <person name="Mascher T."/>
            <person name="Medema M.H."/>
            <person name="Devos D.P."/>
            <person name="Kaster A.-K."/>
            <person name="Ovreas L."/>
            <person name="Rohde M."/>
            <person name="Galperin M.Y."/>
            <person name="Jogler C."/>
        </authorList>
    </citation>
    <scope>NUCLEOTIDE SEQUENCE [LARGE SCALE GENOMIC DNA]</scope>
    <source>
        <strain evidence="2 3">Pan189</strain>
    </source>
</reference>
<keyword evidence="1" id="KW-1133">Transmembrane helix</keyword>
<evidence type="ECO:0000313" key="3">
    <source>
        <dbReference type="Proteomes" id="UP000317318"/>
    </source>
</evidence>
<dbReference type="Pfam" id="PF06127">
    <property type="entry name" value="Mpo1-like"/>
    <property type="match status" value="1"/>
</dbReference>
<evidence type="ECO:0008006" key="4">
    <source>
        <dbReference type="Google" id="ProtNLM"/>
    </source>
</evidence>
<dbReference type="EMBL" id="CP036268">
    <property type="protein sequence ID" value="QDT36840.1"/>
    <property type="molecule type" value="Genomic_DNA"/>
</dbReference>
<gene>
    <name evidence="2" type="ORF">Pan189_12030</name>
</gene>
<keyword evidence="1" id="KW-0812">Transmembrane</keyword>